<dbReference type="SUPFAM" id="SSF52540">
    <property type="entry name" value="P-loop containing nucleoside triphosphate hydrolases"/>
    <property type="match status" value="1"/>
</dbReference>
<proteinExistence type="predicted"/>
<dbReference type="Gene3D" id="3.40.50.1820">
    <property type="entry name" value="alpha/beta hydrolase"/>
    <property type="match status" value="1"/>
</dbReference>
<dbReference type="SUPFAM" id="SSF53474">
    <property type="entry name" value="alpha/beta-Hydrolases"/>
    <property type="match status" value="1"/>
</dbReference>
<dbReference type="InterPro" id="IPR056884">
    <property type="entry name" value="NPHP3-like_N"/>
</dbReference>
<dbReference type="Pfam" id="PF12796">
    <property type="entry name" value="Ank_2"/>
    <property type="match status" value="1"/>
</dbReference>
<dbReference type="EMBL" id="JAULSU010000002">
    <property type="protein sequence ID" value="KAK0625865.1"/>
    <property type="molecule type" value="Genomic_DNA"/>
</dbReference>
<feature type="compositionally biased region" description="Low complexity" evidence="2">
    <location>
        <begin position="34"/>
        <end position="48"/>
    </location>
</feature>
<dbReference type="PANTHER" id="PTHR10039">
    <property type="entry name" value="AMELOGENIN"/>
    <property type="match status" value="1"/>
</dbReference>
<dbReference type="AlphaFoldDB" id="A0AA40C5J4"/>
<evidence type="ECO:0000256" key="1">
    <source>
        <dbReference type="ARBA" id="ARBA00022737"/>
    </source>
</evidence>
<comment type="caution">
    <text evidence="4">The sequence shown here is derived from an EMBL/GenBank/DDBJ whole genome shotgun (WGS) entry which is preliminary data.</text>
</comment>
<dbReference type="Gene3D" id="1.25.40.20">
    <property type="entry name" value="Ankyrin repeat-containing domain"/>
    <property type="match status" value="2"/>
</dbReference>
<feature type="region of interest" description="Disordered" evidence="2">
    <location>
        <begin position="1"/>
        <end position="48"/>
    </location>
</feature>
<gene>
    <name evidence="4" type="ORF">B0T14DRAFT_508698</name>
</gene>
<feature type="domain" description="Nephrocystin 3-like N-terminal" evidence="3">
    <location>
        <begin position="351"/>
        <end position="522"/>
    </location>
</feature>
<dbReference type="InterPro" id="IPR027417">
    <property type="entry name" value="P-loop_NTPase"/>
</dbReference>
<evidence type="ECO:0000259" key="3">
    <source>
        <dbReference type="Pfam" id="PF24883"/>
    </source>
</evidence>
<organism evidence="4 5">
    <name type="scientific">Immersiella caudata</name>
    <dbReference type="NCBI Taxonomy" id="314043"/>
    <lineage>
        <taxon>Eukaryota</taxon>
        <taxon>Fungi</taxon>
        <taxon>Dikarya</taxon>
        <taxon>Ascomycota</taxon>
        <taxon>Pezizomycotina</taxon>
        <taxon>Sordariomycetes</taxon>
        <taxon>Sordariomycetidae</taxon>
        <taxon>Sordariales</taxon>
        <taxon>Lasiosphaeriaceae</taxon>
        <taxon>Immersiella</taxon>
    </lineage>
</organism>
<dbReference type="InterPro" id="IPR029058">
    <property type="entry name" value="AB_hydrolase_fold"/>
</dbReference>
<dbReference type="PANTHER" id="PTHR10039:SF5">
    <property type="entry name" value="NACHT DOMAIN-CONTAINING PROTEIN"/>
    <property type="match status" value="1"/>
</dbReference>
<feature type="compositionally biased region" description="Basic residues" evidence="2">
    <location>
        <begin position="10"/>
        <end position="22"/>
    </location>
</feature>
<keyword evidence="1" id="KW-0677">Repeat</keyword>
<reference evidence="4" key="1">
    <citation type="submission" date="2023-06" db="EMBL/GenBank/DDBJ databases">
        <title>Genome-scale phylogeny and comparative genomics of the fungal order Sordariales.</title>
        <authorList>
            <consortium name="Lawrence Berkeley National Laboratory"/>
            <person name="Hensen N."/>
            <person name="Bonometti L."/>
            <person name="Westerberg I."/>
            <person name="Brannstrom I.O."/>
            <person name="Guillou S."/>
            <person name="Cros-Aarteil S."/>
            <person name="Calhoun S."/>
            <person name="Haridas S."/>
            <person name="Kuo A."/>
            <person name="Mondo S."/>
            <person name="Pangilinan J."/>
            <person name="Riley R."/>
            <person name="Labutti K."/>
            <person name="Andreopoulos B."/>
            <person name="Lipzen A."/>
            <person name="Chen C."/>
            <person name="Yanf M."/>
            <person name="Daum C."/>
            <person name="Ng V."/>
            <person name="Clum A."/>
            <person name="Steindorff A."/>
            <person name="Ohm R."/>
            <person name="Martin F."/>
            <person name="Silar P."/>
            <person name="Natvig D."/>
            <person name="Lalanne C."/>
            <person name="Gautier V."/>
            <person name="Ament-Velasquez S.L."/>
            <person name="Kruys A."/>
            <person name="Hutchinson M.I."/>
            <person name="Powell A.J."/>
            <person name="Barry K."/>
            <person name="Miller A.N."/>
            <person name="Grigoriev I.V."/>
            <person name="Debuchy R."/>
            <person name="Gladieux P."/>
            <person name="Thoren M.H."/>
            <person name="Johannesson H."/>
        </authorList>
    </citation>
    <scope>NUCLEOTIDE SEQUENCE</scope>
    <source>
        <strain evidence="4">CBS 606.72</strain>
    </source>
</reference>
<dbReference type="Gene3D" id="3.40.50.300">
    <property type="entry name" value="P-loop containing nucleotide triphosphate hydrolases"/>
    <property type="match status" value="1"/>
</dbReference>
<name>A0AA40C5J4_9PEZI</name>
<accession>A0AA40C5J4</accession>
<dbReference type="InterPro" id="IPR002110">
    <property type="entry name" value="Ankyrin_rpt"/>
</dbReference>
<dbReference type="Pfam" id="PF24883">
    <property type="entry name" value="NPHP3_N"/>
    <property type="match status" value="1"/>
</dbReference>
<evidence type="ECO:0000313" key="5">
    <source>
        <dbReference type="Proteomes" id="UP001175000"/>
    </source>
</evidence>
<sequence length="1222" mass="136410">MASGSEKQGRPRLLKFSWRSRKSGATSLHAPSDSAASPTPTLSESPSLTGNCRKGLRILHQPRVVETDIIFIHGLTGDSHDTWVSNSGVYWPTQLLAKDLPNCRIMTFGYDADVVKLLGPVSQNRVRDHAADLIGDLASIRGPDNTASTPIIFVVHSLGGLVAKKALCLSEQAIGAHEQQLHNCAVALAFLGTPHRGSGLAPFAAGVAQILKAAQKRVNTEILSLLQRDSEVLADVDAAFGTWLRKRGSKVQVTCFSEAYELPGIGLVVSRESSQITGYPCYSIPANHMDMVRFSSPDEIGYRRVRGELERWVQKSDIGTFAEEDIQGCLRSLAFPEMEERFLETMNNIEGTCTWLNSHPVYHSWLANDRGLLWIKGKPGAGKSTLMKFAVQQAKSAAAASSKVMTFFFHGRGTELQKSSIGLFRAIAHQIGMVDSRYIKPLVREFRQRKFGARSWTWTPLELENHLVVSILPAILSDTPVRIFIDALDECGDAPARMLVESLGRIQRMCLNSRFGLSMCFACRHYPIIAPSFCQEIWVENENERDIFLYIQKRLEHSIPNMDDRLMLGNAIEIRSQHVSQWVVLVVPKVIWLWEEGNSLKQLLGHIERIPEELHLLYGSILQTLTSKQPSRSMKLFQWVCFGFKALSLPELRWAMNVDARVDRAGMTLDVWTTELDYIETDDQMKRLLPSLSGGLVELTKFGIQLIHQSVQDFLFSRGFAALDLLQSGGQESYTVGQGHSRLARSCLVYYLAIRRQHLTSFHSLRTEDIKLIADKNPLLTYSLRNWLEHARLGDSALMSQANLIEFLPGQSNHCLEHWELMSNACLVRHPLSPNPGTTLLHEAAKYSLYSLIPVTLDHMSVNVVDALGRTPISIAAQYTGSRMVQYLLSCPGIDINKSDAGGRTPLAYAIETQDLKAVDLVLGHHSFDAAVNLEVEYQMEQHHGSAICHAIRHFNAGIIARCLSYPSQRGLHPRPIIKALIQTCRNHHIGYGHWYERHKILEAFEATHRHAQFSEPPNFNEPILFDQKLGQVPPLFYLCRSFSVVGLSSVLSCFHTGFDINIASATGQRVLHVVVITMSEYRNSTEQLKEGLRVITFLLGQFPSLNVNLADGSGLTPLEFAISHEDLDGATKTRIVEILLSRQDLDINRRTTLGVPPVCRAAQLKLTGVVELLLSEARLMPAENVGDWQIVQDFVNEIGKSVSWAIDPGTPNTLDFLYIDP</sequence>
<dbReference type="InterPro" id="IPR036770">
    <property type="entry name" value="Ankyrin_rpt-contain_sf"/>
</dbReference>
<evidence type="ECO:0000313" key="4">
    <source>
        <dbReference type="EMBL" id="KAK0625865.1"/>
    </source>
</evidence>
<keyword evidence="5" id="KW-1185">Reference proteome</keyword>
<dbReference type="SUPFAM" id="SSF48403">
    <property type="entry name" value="Ankyrin repeat"/>
    <property type="match status" value="1"/>
</dbReference>
<dbReference type="SMART" id="SM00248">
    <property type="entry name" value="ANK"/>
    <property type="match status" value="3"/>
</dbReference>
<dbReference type="Proteomes" id="UP001175000">
    <property type="component" value="Unassembled WGS sequence"/>
</dbReference>
<protein>
    <recommendedName>
        <fullName evidence="3">Nephrocystin 3-like N-terminal domain-containing protein</fullName>
    </recommendedName>
</protein>
<evidence type="ECO:0000256" key="2">
    <source>
        <dbReference type="SAM" id="MobiDB-lite"/>
    </source>
</evidence>